<evidence type="ECO:0000313" key="1">
    <source>
        <dbReference type="EMBL" id="GAA4256494.1"/>
    </source>
</evidence>
<organism evidence="1 2">
    <name type="scientific">Dactylosporangium darangshiense</name>
    <dbReference type="NCBI Taxonomy" id="579108"/>
    <lineage>
        <taxon>Bacteria</taxon>
        <taxon>Bacillati</taxon>
        <taxon>Actinomycetota</taxon>
        <taxon>Actinomycetes</taxon>
        <taxon>Micromonosporales</taxon>
        <taxon>Micromonosporaceae</taxon>
        <taxon>Dactylosporangium</taxon>
    </lineage>
</organism>
<dbReference type="RefSeq" id="WP_345133476.1">
    <property type="nucleotide sequence ID" value="NZ_BAABAT010000024.1"/>
</dbReference>
<accession>A0ABP8DIA9</accession>
<dbReference type="EMBL" id="BAABAT010000024">
    <property type="protein sequence ID" value="GAA4256494.1"/>
    <property type="molecule type" value="Genomic_DNA"/>
</dbReference>
<reference evidence="2" key="1">
    <citation type="journal article" date="2019" name="Int. J. Syst. Evol. Microbiol.">
        <title>The Global Catalogue of Microorganisms (GCM) 10K type strain sequencing project: providing services to taxonomists for standard genome sequencing and annotation.</title>
        <authorList>
            <consortium name="The Broad Institute Genomics Platform"/>
            <consortium name="The Broad Institute Genome Sequencing Center for Infectious Disease"/>
            <person name="Wu L."/>
            <person name="Ma J."/>
        </authorList>
    </citation>
    <scope>NUCLEOTIDE SEQUENCE [LARGE SCALE GENOMIC DNA]</scope>
    <source>
        <strain evidence="2">JCM 17441</strain>
    </source>
</reference>
<name>A0ABP8DIA9_9ACTN</name>
<keyword evidence="2" id="KW-1185">Reference proteome</keyword>
<protein>
    <submittedName>
        <fullName evidence="1">Uncharacterized protein</fullName>
    </submittedName>
</protein>
<evidence type="ECO:0000313" key="2">
    <source>
        <dbReference type="Proteomes" id="UP001500620"/>
    </source>
</evidence>
<dbReference type="Proteomes" id="UP001500620">
    <property type="component" value="Unassembled WGS sequence"/>
</dbReference>
<comment type="caution">
    <text evidence="1">The sequence shown here is derived from an EMBL/GenBank/DDBJ whole genome shotgun (WGS) entry which is preliminary data.</text>
</comment>
<sequence>MDRITLLTQTHHELLAADADRPAMFGALLLAIDTATAAADADPDHADTWDFCTLDLREAAVQLRPQLGDSVAIAPDLPPVDQVDARLSSTLCALLTVLAQRYRGTPAGLSHDLDVAVATQLDRAAAALS</sequence>
<gene>
    <name evidence="1" type="ORF">GCM10022255_069560</name>
</gene>
<proteinExistence type="predicted"/>